<evidence type="ECO:0000256" key="2">
    <source>
        <dbReference type="ARBA" id="ARBA00022692"/>
    </source>
</evidence>
<comment type="caution">
    <text evidence="7">The sequence shown here is derived from an EMBL/GenBank/DDBJ whole genome shotgun (WGS) entry which is preliminary data.</text>
</comment>
<sequence length="148" mass="15733">MNALMHLRLRFLFAALWLGGLAAVGLIGAPTAFAIVPDKMLAAMVASRMFYLMTLAAVILGIVLALLERRHAQPLSAATPFFLVLGGIFFAVLGEFGVVPNLIQAAVSHAPNAGMWHAAASLVYLLQAVCVFAYVWKLPAAAEWRAGA</sequence>
<proteinExistence type="predicted"/>
<evidence type="ECO:0000256" key="4">
    <source>
        <dbReference type="ARBA" id="ARBA00023136"/>
    </source>
</evidence>
<dbReference type="EMBL" id="CABM01000042">
    <property type="protein sequence ID" value="CBH97325.1"/>
    <property type="molecule type" value="Genomic_DNA"/>
</dbReference>
<comment type="subcellular location">
    <subcellularLocation>
        <location evidence="1">Membrane</location>
    </subcellularLocation>
</comment>
<keyword evidence="3 5" id="KW-1133">Transmembrane helix</keyword>
<gene>
    <name evidence="7" type="ORF">CARN2_2797</name>
</gene>
<feature type="domain" description="TMEM205-like" evidence="6">
    <location>
        <begin position="12"/>
        <end position="105"/>
    </location>
</feature>
<evidence type="ECO:0000256" key="5">
    <source>
        <dbReference type="SAM" id="Phobius"/>
    </source>
</evidence>
<dbReference type="AlphaFoldDB" id="E6PQX0"/>
<evidence type="ECO:0000256" key="1">
    <source>
        <dbReference type="ARBA" id="ARBA00004370"/>
    </source>
</evidence>
<evidence type="ECO:0000313" key="7">
    <source>
        <dbReference type="EMBL" id="CBH97325.1"/>
    </source>
</evidence>
<dbReference type="InterPro" id="IPR025423">
    <property type="entry name" value="TMEM205-like"/>
</dbReference>
<evidence type="ECO:0000259" key="6">
    <source>
        <dbReference type="Pfam" id="PF13664"/>
    </source>
</evidence>
<protein>
    <recommendedName>
        <fullName evidence="6">TMEM205-like domain-containing protein</fullName>
    </recommendedName>
</protein>
<feature type="transmembrane region" description="Helical" evidence="5">
    <location>
        <begin position="79"/>
        <end position="103"/>
    </location>
</feature>
<keyword evidence="4 5" id="KW-0472">Membrane</keyword>
<dbReference type="InterPro" id="IPR006311">
    <property type="entry name" value="TAT_signal"/>
</dbReference>
<evidence type="ECO:0000256" key="3">
    <source>
        <dbReference type="ARBA" id="ARBA00022989"/>
    </source>
</evidence>
<dbReference type="PROSITE" id="PS51318">
    <property type="entry name" value="TAT"/>
    <property type="match status" value="1"/>
</dbReference>
<name>E6PQX0_9ZZZZ</name>
<keyword evidence="2 5" id="KW-0812">Transmembrane</keyword>
<reference evidence="7" key="1">
    <citation type="submission" date="2009-10" db="EMBL/GenBank/DDBJ databases">
        <title>Diversity of trophic interactions inside an arsenic-rich microbial ecosystem.</title>
        <authorList>
            <person name="Bertin P.N."/>
            <person name="Heinrich-Salmeron A."/>
            <person name="Pelletier E."/>
            <person name="Goulhen-Chollet F."/>
            <person name="Arsene-Ploetze F."/>
            <person name="Gallien S."/>
            <person name="Calteau A."/>
            <person name="Vallenet D."/>
            <person name="Casiot C."/>
            <person name="Chane-Woon-Ming B."/>
            <person name="Giloteaux L."/>
            <person name="Barakat M."/>
            <person name="Bonnefoy V."/>
            <person name="Bruneel O."/>
            <person name="Chandler M."/>
            <person name="Cleiss J."/>
            <person name="Duran R."/>
            <person name="Elbaz-Poulichet F."/>
            <person name="Fonknechten N."/>
            <person name="Lauga B."/>
            <person name="Mornico D."/>
            <person name="Ortet P."/>
            <person name="Schaeffer C."/>
            <person name="Siguier P."/>
            <person name="Alexander Thil Smith A."/>
            <person name="Van Dorsselaer A."/>
            <person name="Weissenbach J."/>
            <person name="Medigue C."/>
            <person name="Le Paslier D."/>
        </authorList>
    </citation>
    <scope>NUCLEOTIDE SEQUENCE</scope>
</reference>
<dbReference type="Pfam" id="PF13664">
    <property type="entry name" value="DUF4149"/>
    <property type="match status" value="1"/>
</dbReference>
<feature type="transmembrane region" description="Helical" evidence="5">
    <location>
        <begin position="115"/>
        <end position="136"/>
    </location>
</feature>
<accession>E6PQX0</accession>
<feature type="transmembrane region" description="Helical" evidence="5">
    <location>
        <begin position="50"/>
        <end position="67"/>
    </location>
</feature>
<organism evidence="7">
    <name type="scientific">mine drainage metagenome</name>
    <dbReference type="NCBI Taxonomy" id="410659"/>
    <lineage>
        <taxon>unclassified sequences</taxon>
        <taxon>metagenomes</taxon>
        <taxon>ecological metagenomes</taxon>
    </lineage>
</organism>
<dbReference type="GO" id="GO:0016020">
    <property type="term" value="C:membrane"/>
    <property type="evidence" value="ECO:0007669"/>
    <property type="project" value="UniProtKB-SubCell"/>
</dbReference>